<keyword evidence="11 15" id="KW-0067">ATP-binding</keyword>
<dbReference type="Gene3D" id="3.30.200.20">
    <property type="entry name" value="Phosphorylase Kinase, domain 1"/>
    <property type="match status" value="1"/>
</dbReference>
<keyword evidence="19" id="KW-1185">Reference proteome</keyword>
<evidence type="ECO:0000256" key="10">
    <source>
        <dbReference type="ARBA" id="ARBA00022777"/>
    </source>
</evidence>
<dbReference type="InterPro" id="IPR001611">
    <property type="entry name" value="Leu-rich_rpt"/>
</dbReference>
<evidence type="ECO:0000256" key="8">
    <source>
        <dbReference type="ARBA" id="ARBA00022737"/>
    </source>
</evidence>
<dbReference type="OMA" id="PTAIWEN"/>
<dbReference type="FunFam" id="3.30.200.20:FF:000039">
    <property type="entry name" value="receptor-like protein kinase FERONIA"/>
    <property type="match status" value="1"/>
</dbReference>
<dbReference type="InterPro" id="IPR032675">
    <property type="entry name" value="LRR_dom_sf"/>
</dbReference>
<organism evidence="18 19">
    <name type="scientific">Ceratopteris richardii</name>
    <name type="common">Triangle waterfern</name>
    <dbReference type="NCBI Taxonomy" id="49495"/>
    <lineage>
        <taxon>Eukaryota</taxon>
        <taxon>Viridiplantae</taxon>
        <taxon>Streptophyta</taxon>
        <taxon>Embryophyta</taxon>
        <taxon>Tracheophyta</taxon>
        <taxon>Polypodiopsida</taxon>
        <taxon>Polypodiidae</taxon>
        <taxon>Polypodiales</taxon>
        <taxon>Pteridineae</taxon>
        <taxon>Pteridaceae</taxon>
        <taxon>Parkerioideae</taxon>
        <taxon>Ceratopteris</taxon>
    </lineage>
</organism>
<dbReference type="Pfam" id="PF13855">
    <property type="entry name" value="LRR_8"/>
    <property type="match status" value="1"/>
</dbReference>
<dbReference type="PROSITE" id="PS00107">
    <property type="entry name" value="PROTEIN_KINASE_ATP"/>
    <property type="match status" value="1"/>
</dbReference>
<evidence type="ECO:0000256" key="2">
    <source>
        <dbReference type="ARBA" id="ARBA00008684"/>
    </source>
</evidence>
<dbReference type="OrthoDB" id="2020077at2759"/>
<evidence type="ECO:0000313" key="19">
    <source>
        <dbReference type="Proteomes" id="UP000825935"/>
    </source>
</evidence>
<dbReference type="SUPFAM" id="SSF52058">
    <property type="entry name" value="L domain-like"/>
    <property type="match status" value="1"/>
</dbReference>
<evidence type="ECO:0000313" key="18">
    <source>
        <dbReference type="EMBL" id="KAH7299467.1"/>
    </source>
</evidence>
<keyword evidence="13 16" id="KW-0472">Membrane</keyword>
<dbReference type="InterPro" id="IPR017441">
    <property type="entry name" value="Protein_kinase_ATP_BS"/>
</dbReference>
<proteinExistence type="inferred from homology"/>
<dbReference type="GO" id="GO:0005524">
    <property type="term" value="F:ATP binding"/>
    <property type="evidence" value="ECO:0007669"/>
    <property type="project" value="UniProtKB-UniRule"/>
</dbReference>
<evidence type="ECO:0000259" key="17">
    <source>
        <dbReference type="PROSITE" id="PS50011"/>
    </source>
</evidence>
<feature type="transmembrane region" description="Helical" evidence="16">
    <location>
        <begin position="611"/>
        <end position="634"/>
    </location>
</feature>
<comment type="similarity">
    <text evidence="2">Belongs to the protein kinase superfamily. Ser/Thr protein kinase family.</text>
</comment>
<dbReference type="FunFam" id="3.80.10.10:FF:000363">
    <property type="entry name" value="Leucine-rich repeat family protein"/>
    <property type="match status" value="1"/>
</dbReference>
<keyword evidence="6 16" id="KW-0812">Transmembrane</keyword>
<dbReference type="InterPro" id="IPR000719">
    <property type="entry name" value="Prot_kinase_dom"/>
</dbReference>
<name>A0A8T2RV08_CERRI</name>
<evidence type="ECO:0000256" key="12">
    <source>
        <dbReference type="ARBA" id="ARBA00022989"/>
    </source>
</evidence>
<evidence type="ECO:0000256" key="15">
    <source>
        <dbReference type="PROSITE-ProRule" id="PRU10141"/>
    </source>
</evidence>
<evidence type="ECO:0000256" key="3">
    <source>
        <dbReference type="ARBA" id="ARBA00022527"/>
    </source>
</evidence>
<dbReference type="Pfam" id="PF00560">
    <property type="entry name" value="LRR_1"/>
    <property type="match status" value="4"/>
</dbReference>
<feature type="domain" description="Protein kinase" evidence="17">
    <location>
        <begin position="661"/>
        <end position="897"/>
    </location>
</feature>
<keyword evidence="4" id="KW-0433">Leucine-rich repeat</keyword>
<keyword evidence="12 16" id="KW-1133">Transmembrane helix</keyword>
<dbReference type="FunFam" id="3.80.10.10:FF:000041">
    <property type="entry name" value="LRR receptor-like serine/threonine-protein kinase ERECTA"/>
    <property type="match status" value="1"/>
</dbReference>
<feature type="binding site" evidence="15">
    <location>
        <position position="689"/>
    </location>
    <ligand>
        <name>ATP</name>
        <dbReference type="ChEBI" id="CHEBI:30616"/>
    </ligand>
</feature>
<keyword evidence="5" id="KW-0808">Transferase</keyword>
<dbReference type="Proteomes" id="UP000825935">
    <property type="component" value="Chromosome 24"/>
</dbReference>
<dbReference type="PANTHER" id="PTHR45974:SF134">
    <property type="entry name" value="OS01G0960400 PROTEIN"/>
    <property type="match status" value="1"/>
</dbReference>
<gene>
    <name evidence="18" type="ORF">KP509_24G013400</name>
</gene>
<dbReference type="Gene3D" id="1.10.510.10">
    <property type="entry name" value="Transferase(Phosphotransferase) domain 1"/>
    <property type="match status" value="1"/>
</dbReference>
<dbReference type="PANTHER" id="PTHR45974">
    <property type="entry name" value="RECEPTOR-LIKE PROTEIN 55"/>
    <property type="match status" value="1"/>
</dbReference>
<dbReference type="PROSITE" id="PS00108">
    <property type="entry name" value="PROTEIN_KINASE_ST"/>
    <property type="match status" value="1"/>
</dbReference>
<evidence type="ECO:0000256" key="1">
    <source>
        <dbReference type="ARBA" id="ARBA00004370"/>
    </source>
</evidence>
<dbReference type="GO" id="GO:0016020">
    <property type="term" value="C:membrane"/>
    <property type="evidence" value="ECO:0007669"/>
    <property type="project" value="UniProtKB-SubCell"/>
</dbReference>
<comment type="subcellular location">
    <subcellularLocation>
        <location evidence="1">Membrane</location>
    </subcellularLocation>
</comment>
<keyword evidence="8" id="KW-0677">Repeat</keyword>
<dbReference type="InterPro" id="IPR013210">
    <property type="entry name" value="LRR_N_plant-typ"/>
</dbReference>
<evidence type="ECO:0000256" key="14">
    <source>
        <dbReference type="ARBA" id="ARBA00023180"/>
    </source>
</evidence>
<dbReference type="Gene3D" id="3.80.10.10">
    <property type="entry name" value="Ribonuclease Inhibitor"/>
    <property type="match status" value="2"/>
</dbReference>
<protein>
    <recommendedName>
        <fullName evidence="17">Protein kinase domain-containing protein</fullName>
    </recommendedName>
</protein>
<evidence type="ECO:0000256" key="13">
    <source>
        <dbReference type="ARBA" id="ARBA00023136"/>
    </source>
</evidence>
<dbReference type="SUPFAM" id="SSF56112">
    <property type="entry name" value="Protein kinase-like (PK-like)"/>
    <property type="match status" value="1"/>
</dbReference>
<evidence type="ECO:0000256" key="4">
    <source>
        <dbReference type="ARBA" id="ARBA00022614"/>
    </source>
</evidence>
<evidence type="ECO:0000256" key="6">
    <source>
        <dbReference type="ARBA" id="ARBA00022692"/>
    </source>
</evidence>
<keyword evidence="9 15" id="KW-0547">Nucleotide-binding</keyword>
<dbReference type="Pfam" id="PF00069">
    <property type="entry name" value="Pkinase"/>
    <property type="match status" value="1"/>
</dbReference>
<dbReference type="Pfam" id="PF08263">
    <property type="entry name" value="LRRNT_2"/>
    <property type="match status" value="1"/>
</dbReference>
<dbReference type="GO" id="GO:0004674">
    <property type="term" value="F:protein serine/threonine kinase activity"/>
    <property type="evidence" value="ECO:0007669"/>
    <property type="project" value="UniProtKB-KW"/>
</dbReference>
<dbReference type="AlphaFoldDB" id="A0A8T2RV08"/>
<evidence type="ECO:0000256" key="16">
    <source>
        <dbReference type="SAM" id="Phobius"/>
    </source>
</evidence>
<dbReference type="InterPro" id="IPR008271">
    <property type="entry name" value="Ser/Thr_kinase_AS"/>
</dbReference>
<dbReference type="EMBL" id="CM035429">
    <property type="protein sequence ID" value="KAH7299467.1"/>
    <property type="molecule type" value="Genomic_DNA"/>
</dbReference>
<dbReference type="InterPro" id="IPR011009">
    <property type="entry name" value="Kinase-like_dom_sf"/>
</dbReference>
<dbReference type="PROSITE" id="PS50011">
    <property type="entry name" value="PROTEIN_KINASE_DOM"/>
    <property type="match status" value="1"/>
</dbReference>
<evidence type="ECO:0000256" key="11">
    <source>
        <dbReference type="ARBA" id="ARBA00022840"/>
    </source>
</evidence>
<sequence length="897" mass="99238">MHTIPRITMIVVRMDIISFILLGLLVRSKTVHAVSDPNEVSALRAIKDVLGDEVNRLHDWIGDDPCGTSRWTGVYCGTDNGVNHIQELRLMDMNFTGTLSPYVGNLTHMLILNFMWNKLTGPIPAEIGKLGNLTLLLLNGNKFTGILPPELGNLSKMNRLQIDSNSLTGPLPSSFRYLSSVKHIHLNNNSLTGEIPVGLGELPVLLHLLLDNNNLRGRLPPDLSNISSLVILQLDNNKFSGSIPSNYSKLQNLSKLSLRNCNLSGSIPDFSGLPYLAYLDLSGNQLNGSLPSLSFPSDLLTTIDLSSNHLDGEIPMHYLQYLNLEVLLLDSNLLDGNVNADLLNHKAFTEKESVLLIYLQNNNLSAFVPGAYPSNVTFRLYGNPLCHDDSADAVLCSKSDASAVDFSHTTVNTPAASICSENTCDIERGQELVPDLLAGNKSICHCAYPLVLNYRLKSPSFVEFPSYISGFIEYISSNLKMEEYQINIPNYHWQPGPRLAMTLKLFPNSSVHEFDQVQVEYLYEVFSSWSFPQNNTFGPYELLQFSIGFPYIDFLNHGTRKGLSSGALAGIIIAAIAITTSLTIILVICILKKRSKNSILSKRGLLVNINVDPCMQWHSFLIFVLILSLCWMSITGIRKHERIKVAGVRSFSHEDMKTATNNFGNIVGKGGYGNVYRGVLKDGQTVAIKRAEPGSLQGLKEFSTEIELLSRLHHRNLVSLVGYCDDQGEQILVYEYIDNGTLRSHLDAGGKEPLSFAARIQIALDSAKAILYLHTEVNPPVYHRDIKSSNILLDKKWRAKVSDFGLSKLGSITESEGIIDGGIFTAVKGTPGYLDPEYFLTHKLTDKSIQLWSCLAGDCHGLAAYIQWEEPCETGWTCYAKRSSIKDGRSSNGHISL</sequence>
<evidence type="ECO:0000256" key="5">
    <source>
        <dbReference type="ARBA" id="ARBA00022679"/>
    </source>
</evidence>
<keyword evidence="10" id="KW-0418">Kinase</keyword>
<keyword evidence="14" id="KW-0325">Glycoprotein</keyword>
<evidence type="ECO:0000256" key="7">
    <source>
        <dbReference type="ARBA" id="ARBA00022729"/>
    </source>
</evidence>
<accession>A0A8T2RV08</accession>
<keyword evidence="3" id="KW-0723">Serine/threonine-protein kinase</keyword>
<evidence type="ECO:0000256" key="9">
    <source>
        <dbReference type="ARBA" id="ARBA00022741"/>
    </source>
</evidence>
<comment type="caution">
    <text evidence="18">The sequence shown here is derived from an EMBL/GenBank/DDBJ whole genome shotgun (WGS) entry which is preliminary data.</text>
</comment>
<reference evidence="18" key="1">
    <citation type="submission" date="2021-08" db="EMBL/GenBank/DDBJ databases">
        <title>WGS assembly of Ceratopteris richardii.</title>
        <authorList>
            <person name="Marchant D.B."/>
            <person name="Chen G."/>
            <person name="Jenkins J."/>
            <person name="Shu S."/>
            <person name="Leebens-Mack J."/>
            <person name="Grimwood J."/>
            <person name="Schmutz J."/>
            <person name="Soltis P."/>
            <person name="Soltis D."/>
            <person name="Chen Z.-H."/>
        </authorList>
    </citation>
    <scope>NUCLEOTIDE SEQUENCE</scope>
    <source>
        <strain evidence="18">Whitten #5841</strain>
        <tissue evidence="18">Leaf</tissue>
    </source>
</reference>
<feature type="transmembrane region" description="Helical" evidence="16">
    <location>
        <begin position="567"/>
        <end position="591"/>
    </location>
</feature>
<keyword evidence="7" id="KW-0732">Signal</keyword>
<dbReference type="SMART" id="SM00220">
    <property type="entry name" value="S_TKc"/>
    <property type="match status" value="1"/>
</dbReference>